<dbReference type="PANTHER" id="PTHR47505">
    <property type="entry name" value="DNA UTILIZATION PROTEIN YHGH"/>
    <property type="match status" value="1"/>
</dbReference>
<proteinExistence type="inferred from homology"/>
<evidence type="ECO:0000256" key="1">
    <source>
        <dbReference type="ARBA" id="ARBA00008007"/>
    </source>
</evidence>
<dbReference type="Gene3D" id="3.40.50.2020">
    <property type="match status" value="1"/>
</dbReference>
<dbReference type="InterPro" id="IPR000836">
    <property type="entry name" value="PRTase_dom"/>
</dbReference>
<evidence type="ECO:0000313" key="3">
    <source>
        <dbReference type="EMBL" id="GEN78312.1"/>
    </source>
</evidence>
<organism evidence="3 4">
    <name type="scientific">Actinotalea fermentans</name>
    <dbReference type="NCBI Taxonomy" id="43671"/>
    <lineage>
        <taxon>Bacteria</taxon>
        <taxon>Bacillati</taxon>
        <taxon>Actinomycetota</taxon>
        <taxon>Actinomycetes</taxon>
        <taxon>Micrococcales</taxon>
        <taxon>Cellulomonadaceae</taxon>
        <taxon>Actinotalea</taxon>
    </lineage>
</organism>
<evidence type="ECO:0000313" key="4">
    <source>
        <dbReference type="Proteomes" id="UP000321484"/>
    </source>
</evidence>
<dbReference type="SUPFAM" id="SSF53271">
    <property type="entry name" value="PRTase-like"/>
    <property type="match status" value="1"/>
</dbReference>
<dbReference type="Proteomes" id="UP000321484">
    <property type="component" value="Unassembled WGS sequence"/>
</dbReference>
<comment type="similarity">
    <text evidence="1">Belongs to the ComF/GntX family.</text>
</comment>
<reference evidence="3 4" key="1">
    <citation type="submission" date="2019-07" db="EMBL/GenBank/DDBJ databases">
        <title>Whole genome shotgun sequence of Actinotalea fermentans NBRC 105374.</title>
        <authorList>
            <person name="Hosoyama A."/>
            <person name="Uohara A."/>
            <person name="Ohji S."/>
            <person name="Ichikawa N."/>
        </authorList>
    </citation>
    <scope>NUCLEOTIDE SEQUENCE [LARGE SCALE GENOMIC DNA]</scope>
    <source>
        <strain evidence="3 4">NBRC 105374</strain>
    </source>
</reference>
<sequence>MGLGRGVLVAAARDVGRLVLPVECPGCGRLDTVLCPACAQLLTARAARCEEAVPRLDRMDGAPPPPVWAVVPYVGPVRGVVVAWKDRGRADLTRPLVAALERTGRDLAPALGEVARWGGLALVPVPTTARARRRRGADLVRLLADGLARGLGEAGVPAAVAAVLRRRRDPRRRDQVGLGARSRGRNAAGSVAVRRGAVAARVVVLVDDVVTTGATLAACRAALERAGALVVGAVVLAATPSPSAVSGVSTPGR</sequence>
<dbReference type="EMBL" id="BJYK01000001">
    <property type="protein sequence ID" value="GEN78312.1"/>
    <property type="molecule type" value="Genomic_DNA"/>
</dbReference>
<dbReference type="InterPro" id="IPR051910">
    <property type="entry name" value="ComF/GntX_DNA_util-trans"/>
</dbReference>
<comment type="caution">
    <text evidence="3">The sequence shown here is derived from an EMBL/GenBank/DDBJ whole genome shotgun (WGS) entry which is preliminary data.</text>
</comment>
<feature type="domain" description="Phosphoribosyltransferase" evidence="2">
    <location>
        <begin position="144"/>
        <end position="241"/>
    </location>
</feature>
<name>A0A511YT10_9CELL</name>
<protein>
    <recommendedName>
        <fullName evidence="2">Phosphoribosyltransferase domain-containing protein</fullName>
    </recommendedName>
</protein>
<dbReference type="Pfam" id="PF00156">
    <property type="entry name" value="Pribosyltran"/>
    <property type="match status" value="1"/>
</dbReference>
<dbReference type="PANTHER" id="PTHR47505:SF1">
    <property type="entry name" value="DNA UTILIZATION PROTEIN YHGH"/>
    <property type="match status" value="1"/>
</dbReference>
<dbReference type="InterPro" id="IPR029057">
    <property type="entry name" value="PRTase-like"/>
</dbReference>
<keyword evidence="4" id="KW-1185">Reference proteome</keyword>
<accession>A0A511YT10</accession>
<evidence type="ECO:0000259" key="2">
    <source>
        <dbReference type="Pfam" id="PF00156"/>
    </source>
</evidence>
<dbReference type="RefSeq" id="WP_261765333.1">
    <property type="nucleotide sequence ID" value="NZ_BJYK01000001.1"/>
</dbReference>
<gene>
    <name evidence="3" type="ORF">AFE02nite_00460</name>
</gene>
<dbReference type="AlphaFoldDB" id="A0A511YT10"/>